<dbReference type="AlphaFoldDB" id="X1M3K8"/>
<gene>
    <name evidence="1" type="ORF">S06H3_12649</name>
</gene>
<organism evidence="1">
    <name type="scientific">marine sediment metagenome</name>
    <dbReference type="NCBI Taxonomy" id="412755"/>
    <lineage>
        <taxon>unclassified sequences</taxon>
        <taxon>metagenomes</taxon>
        <taxon>ecological metagenomes</taxon>
    </lineage>
</organism>
<comment type="caution">
    <text evidence="1">The sequence shown here is derived from an EMBL/GenBank/DDBJ whole genome shotgun (WGS) entry which is preliminary data.</text>
</comment>
<reference evidence="1" key="1">
    <citation type="journal article" date="2014" name="Front. Microbiol.">
        <title>High frequency of phylogenetically diverse reductive dehalogenase-homologous genes in deep subseafloor sedimentary metagenomes.</title>
        <authorList>
            <person name="Kawai M."/>
            <person name="Futagami T."/>
            <person name="Toyoda A."/>
            <person name="Takaki Y."/>
            <person name="Nishi S."/>
            <person name="Hori S."/>
            <person name="Arai W."/>
            <person name="Tsubouchi T."/>
            <person name="Morono Y."/>
            <person name="Uchiyama I."/>
            <person name="Ito T."/>
            <person name="Fujiyama A."/>
            <person name="Inagaki F."/>
            <person name="Takami H."/>
        </authorList>
    </citation>
    <scope>NUCLEOTIDE SEQUENCE</scope>
    <source>
        <strain evidence="1">Expedition CK06-06</strain>
    </source>
</reference>
<evidence type="ECO:0000313" key="1">
    <source>
        <dbReference type="EMBL" id="GAI09250.1"/>
    </source>
</evidence>
<protein>
    <submittedName>
        <fullName evidence="1">Uncharacterized protein</fullName>
    </submittedName>
</protein>
<sequence length="128" mass="13468">MDVIQNNLGKIESVPDGFANLPMAQYLFSLIRAANRSVIDALISGALGDVQIAAAVFGVPPETLLALAKATPEQLVGLRKIGLPLWSYAYVDENRTQRLLEGDFGSPEISQQLLSTIGSASAAGGGKK</sequence>
<name>X1M3K8_9ZZZZ</name>
<dbReference type="EMBL" id="BARV01006186">
    <property type="protein sequence ID" value="GAI09250.1"/>
    <property type="molecule type" value="Genomic_DNA"/>
</dbReference>
<proteinExistence type="predicted"/>
<accession>X1M3K8</accession>